<sequence>MPNAPSVKYNGFIYSSEEECQVARYELHDAYNSKSTEYKSVTAMDSYCVQFDSFPIAGLNKTGV</sequence>
<protein>
    <submittedName>
        <fullName evidence="1">Uncharacterized protein</fullName>
    </submittedName>
</protein>
<proteinExistence type="predicted"/>
<organism evidence="1">
    <name type="scientific">uncultured virus</name>
    <dbReference type="NCBI Taxonomy" id="340016"/>
    <lineage>
        <taxon>Viruses</taxon>
        <taxon>environmental samples</taxon>
    </lineage>
</organism>
<accession>A0A218MML1</accession>
<evidence type="ECO:0000313" key="1">
    <source>
        <dbReference type="EMBL" id="ASF00536.1"/>
    </source>
</evidence>
<reference evidence="1" key="2">
    <citation type="journal article" date="2017" name="Nat. Commun.">
        <title>Single-virus genomics reveals hidden cosmopolitan and abundant viruses.</title>
        <authorList>
            <person name="Martinez-Hernandez F."/>
            <person name="Fornas O."/>
            <person name="Lluesma Gomez M."/>
            <person name="Bolduc B."/>
            <person name="de la Cruz Pena M.J."/>
            <person name="Martinez J.M."/>
            <person name="Anton J."/>
            <person name="Gasol J.M."/>
            <person name="Rosselli R."/>
            <person name="Rodriguez-Valera F."/>
            <person name="Sullivan M.B."/>
            <person name="Acinas S.G."/>
            <person name="Martinez-Garcia M."/>
        </authorList>
    </citation>
    <scope>NUCLEOTIDE SEQUENCE</scope>
</reference>
<name>A0A218MML1_9VIRU</name>
<reference evidence="1" key="1">
    <citation type="submission" date="2016-10" db="EMBL/GenBank/DDBJ databases">
        <authorList>
            <person name="Varghese N."/>
        </authorList>
    </citation>
    <scope>NUCLEOTIDE SEQUENCE</scope>
</reference>
<dbReference type="EMBL" id="KY052841">
    <property type="protein sequence ID" value="ASF00536.1"/>
    <property type="molecule type" value="Genomic_DNA"/>
</dbReference>